<accession>A0ABQ7F396</accession>
<dbReference type="Proteomes" id="UP000266723">
    <property type="component" value="Unassembled WGS sequence"/>
</dbReference>
<feature type="region of interest" description="Disordered" evidence="1">
    <location>
        <begin position="1"/>
        <end position="67"/>
    </location>
</feature>
<comment type="caution">
    <text evidence="2">The sequence shown here is derived from an EMBL/GenBank/DDBJ whole genome shotgun (WGS) entry which is preliminary data.</text>
</comment>
<sequence>MESRSGSSRENSPLEDMTIKEKHGGIIRAAREEDKGKEFDDLTDKEMEEPIEKGPTKTLVEKKNGARKKLIKPDALAVGGGAKKRMVQAILSPRKKTAPKGRKLIKPDALAVGGGAKKRMVQAILSPRKKTAPKGRKEVVEEMKDCRSTVMP</sequence>
<evidence type="ECO:0000313" key="3">
    <source>
        <dbReference type="Proteomes" id="UP000266723"/>
    </source>
</evidence>
<protein>
    <submittedName>
        <fullName evidence="2">Uncharacterized protein</fullName>
    </submittedName>
</protein>
<evidence type="ECO:0000313" key="2">
    <source>
        <dbReference type="EMBL" id="KAF3610007.1"/>
    </source>
</evidence>
<gene>
    <name evidence="2" type="ORF">DY000_02047966</name>
</gene>
<name>A0ABQ7F396_BRACR</name>
<proteinExistence type="predicted"/>
<feature type="region of interest" description="Disordered" evidence="1">
    <location>
        <begin position="128"/>
        <end position="152"/>
    </location>
</feature>
<organism evidence="2 3">
    <name type="scientific">Brassica cretica</name>
    <name type="common">Mustard</name>
    <dbReference type="NCBI Taxonomy" id="69181"/>
    <lineage>
        <taxon>Eukaryota</taxon>
        <taxon>Viridiplantae</taxon>
        <taxon>Streptophyta</taxon>
        <taxon>Embryophyta</taxon>
        <taxon>Tracheophyta</taxon>
        <taxon>Spermatophyta</taxon>
        <taxon>Magnoliopsida</taxon>
        <taxon>eudicotyledons</taxon>
        <taxon>Gunneridae</taxon>
        <taxon>Pentapetalae</taxon>
        <taxon>rosids</taxon>
        <taxon>malvids</taxon>
        <taxon>Brassicales</taxon>
        <taxon>Brassicaceae</taxon>
        <taxon>Brassiceae</taxon>
        <taxon>Brassica</taxon>
    </lineage>
</organism>
<dbReference type="EMBL" id="QGKV02000297">
    <property type="protein sequence ID" value="KAF3610007.1"/>
    <property type="molecule type" value="Genomic_DNA"/>
</dbReference>
<reference evidence="2 3" key="1">
    <citation type="journal article" date="2020" name="BMC Genomics">
        <title>Intraspecific diversification of the crop wild relative Brassica cretica Lam. using demographic model selection.</title>
        <authorList>
            <person name="Kioukis A."/>
            <person name="Michalopoulou V.A."/>
            <person name="Briers L."/>
            <person name="Pirintsos S."/>
            <person name="Studholme D.J."/>
            <person name="Pavlidis P."/>
            <person name="Sarris P.F."/>
        </authorList>
    </citation>
    <scope>NUCLEOTIDE SEQUENCE [LARGE SCALE GENOMIC DNA]</scope>
    <source>
        <strain evidence="3">cv. PFS-1207/04</strain>
    </source>
</reference>
<keyword evidence="3" id="KW-1185">Reference proteome</keyword>
<feature type="compositionally biased region" description="Basic and acidic residues" evidence="1">
    <location>
        <begin position="17"/>
        <end position="64"/>
    </location>
</feature>
<evidence type="ECO:0000256" key="1">
    <source>
        <dbReference type="SAM" id="MobiDB-lite"/>
    </source>
</evidence>
<feature type="compositionally biased region" description="Polar residues" evidence="1">
    <location>
        <begin position="1"/>
        <end position="11"/>
    </location>
</feature>
<feature type="compositionally biased region" description="Basic and acidic residues" evidence="1">
    <location>
        <begin position="135"/>
        <end position="152"/>
    </location>
</feature>